<reference evidence="3" key="1">
    <citation type="submission" date="2016-11" db="EMBL/GenBank/DDBJ databases">
        <authorList>
            <person name="Varghese N."/>
            <person name="Submissions S."/>
        </authorList>
    </citation>
    <scope>NUCLEOTIDE SEQUENCE [LARGE SCALE GENOMIC DNA]</scope>
    <source>
        <strain evidence="3">DSM 19055</strain>
    </source>
</reference>
<keyword evidence="3" id="KW-1185">Reference proteome</keyword>
<dbReference type="STRING" id="421058.SAMN05421866_2367"/>
<dbReference type="AlphaFoldDB" id="A0A1M5REW8"/>
<feature type="chain" id="PRO_5012612647" description="Phosphate-selective porin O and P" evidence="1">
    <location>
        <begin position="24"/>
        <end position="413"/>
    </location>
</feature>
<dbReference type="Proteomes" id="UP000184047">
    <property type="component" value="Unassembled WGS sequence"/>
</dbReference>
<keyword evidence="1" id="KW-0732">Signal</keyword>
<dbReference type="EMBL" id="FQWT01000003">
    <property type="protein sequence ID" value="SHH24885.1"/>
    <property type="molecule type" value="Genomic_DNA"/>
</dbReference>
<organism evidence="2 3">
    <name type="scientific">Chryseobacterium oranimense</name>
    <dbReference type="NCBI Taxonomy" id="421058"/>
    <lineage>
        <taxon>Bacteria</taxon>
        <taxon>Pseudomonadati</taxon>
        <taxon>Bacteroidota</taxon>
        <taxon>Flavobacteriia</taxon>
        <taxon>Flavobacteriales</taxon>
        <taxon>Weeksellaceae</taxon>
        <taxon>Chryseobacterium group</taxon>
        <taxon>Chryseobacterium</taxon>
    </lineage>
</organism>
<evidence type="ECO:0000313" key="3">
    <source>
        <dbReference type="Proteomes" id="UP000184047"/>
    </source>
</evidence>
<evidence type="ECO:0000256" key="1">
    <source>
        <dbReference type="SAM" id="SignalP"/>
    </source>
</evidence>
<dbReference type="Gene3D" id="2.40.160.10">
    <property type="entry name" value="Porin"/>
    <property type="match status" value="1"/>
</dbReference>
<evidence type="ECO:0008006" key="4">
    <source>
        <dbReference type="Google" id="ProtNLM"/>
    </source>
</evidence>
<dbReference type="InterPro" id="IPR023614">
    <property type="entry name" value="Porin_dom_sf"/>
</dbReference>
<name>A0A1M5REW8_9FLAO</name>
<dbReference type="SUPFAM" id="SSF56935">
    <property type="entry name" value="Porins"/>
    <property type="match status" value="1"/>
</dbReference>
<protein>
    <recommendedName>
        <fullName evidence="4">Phosphate-selective porin O and P</fullName>
    </recommendedName>
</protein>
<accession>A0A1M5REW8</accession>
<gene>
    <name evidence="2" type="ORF">SAMN05421866_2367</name>
</gene>
<feature type="signal peptide" evidence="1">
    <location>
        <begin position="1"/>
        <end position="23"/>
    </location>
</feature>
<sequence>MYKKYLSFSILVSMTCLCTTVNAQIDSTLFKRVTPHDSLKNSMNMDAIYNRPLLSMGKLPVAVGGYMEANWQHLGEDGVSEGHQFQFRRFTIFMASTISKRIKFMSELEFEPAEGEIAVEFAALDVEFHPLLNLRGGMIVNPIGSFNQNHDGPKWEFTDRPISATQLLPATWSNAGFGLYGKKYSGNWMFGYEAYLSSGFDGTIINNEQNKTYLPAAKDNAERFEESTSGEPLYTGKIAVRNNKIGEIGLSYMGGAYNSYNDDGSDIDDRRTLSVFAVDFNTTLPTLNTFITGEWAWINVDVPETYTQQYGNKQYGGFVDIVQPVLKRKILGWDNATLNLACRLEYVDWNVGKFRETGEKMGDETWSVVGGVSFRPNAQTVMRLNYRHQRTKDLLNNPPALLGGFSFGISTYF</sequence>
<dbReference type="RefSeq" id="WP_073063078.1">
    <property type="nucleotide sequence ID" value="NZ_FQWT01000003.1"/>
</dbReference>
<proteinExistence type="predicted"/>
<evidence type="ECO:0000313" key="2">
    <source>
        <dbReference type="EMBL" id="SHH24885.1"/>
    </source>
</evidence>